<reference evidence="6" key="1">
    <citation type="journal article" date="2017" name="Mycol. Prog.">
        <title>Characterization of mating-type idiomorphs suggests that Morchella importuna, Mel-20 and M. sextelata are heterothallic.</title>
        <authorList>
            <person name="Chai H."/>
            <person name="Chen L."/>
            <person name="Chen W."/>
            <person name="Zhao Q."/>
            <person name="Zhang X."/>
            <person name="Su K."/>
            <person name="Zhao Y."/>
        </authorList>
    </citation>
    <scope>NUCLEOTIDE SEQUENCE</scope>
    <source>
        <strain evidence="6">M115</strain>
    </source>
</reference>
<evidence type="ECO:0000256" key="1">
    <source>
        <dbReference type="ARBA" id="ARBA00008947"/>
    </source>
</evidence>
<feature type="region of interest" description="Disordered" evidence="4">
    <location>
        <begin position="334"/>
        <end position="432"/>
    </location>
</feature>
<dbReference type="Pfam" id="PF02002">
    <property type="entry name" value="TFIIE_alpha"/>
    <property type="match status" value="1"/>
</dbReference>
<feature type="region of interest" description="Disordered" evidence="4">
    <location>
        <begin position="206"/>
        <end position="233"/>
    </location>
</feature>
<sequence length="432" mass="47352">METTKSLVKCVARAFYDTKHILVIDALMIHNAVRDDELARLLGLQTKDLHKLCGKLKEDRMLNVHTRPETKEGQQRPVNRTYYYVEFRGTIDACKFRMHAVVKEVEKKMNKDADTKGYVCPRCQKRFSVLDAVSLDRDDDGMFVCDRCSTGLVDDDDSVEVKTSQERLGRLMEQMKKIIELLKMIDDVVVPANDFDTAIANSVPVPRDKNQLSSIPTNSGKSTSTSRANATTSLEINITSTSDKTAAELAAEQAKKQMQAEKNALPVWHTQSTVDPTAITTAGAKEAAEKEARALDGIGIAAKSREEEEKKAAAAEGANGVQADAIAEYYAALAAQKAKEEAEEQEEEDDDEEEEEEEEDAFEDVVNSNAATPPVVAAAAAFSKNGNGNGGTKSADDSDDDSSTAPAQKKQKLAEPEEEEDDSDEEADFEDV</sequence>
<organism evidence="6">
    <name type="scientific">Morchella semilibera</name>
    <dbReference type="NCBI Taxonomy" id="62758"/>
    <lineage>
        <taxon>Eukaryota</taxon>
        <taxon>Fungi</taxon>
        <taxon>Dikarya</taxon>
        <taxon>Ascomycota</taxon>
        <taxon>Pezizomycotina</taxon>
        <taxon>Pezizomycetes</taxon>
        <taxon>Pezizales</taxon>
        <taxon>Morchellaceae</taxon>
        <taxon>Morchella</taxon>
    </lineage>
</organism>
<evidence type="ECO:0000259" key="5">
    <source>
        <dbReference type="PROSITE" id="PS51344"/>
    </source>
</evidence>
<keyword evidence="2" id="KW-0805">Transcription regulation</keyword>
<dbReference type="InterPro" id="IPR002853">
    <property type="entry name" value="TFIIE_asu"/>
</dbReference>
<dbReference type="GO" id="GO:0003743">
    <property type="term" value="F:translation initiation factor activity"/>
    <property type="evidence" value="ECO:0007669"/>
    <property type="project" value="UniProtKB-KW"/>
</dbReference>
<name>A0A2P1BVU0_9PEZI</name>
<dbReference type="InterPro" id="IPR013083">
    <property type="entry name" value="Znf_RING/FYVE/PHD"/>
</dbReference>
<evidence type="ECO:0000256" key="4">
    <source>
        <dbReference type="SAM" id="MobiDB-lite"/>
    </source>
</evidence>
<evidence type="ECO:0000313" key="6">
    <source>
        <dbReference type="EMBL" id="AVI60835.1"/>
    </source>
</evidence>
<dbReference type="PROSITE" id="PS51344">
    <property type="entry name" value="HTH_TFE_IIE"/>
    <property type="match status" value="1"/>
</dbReference>
<accession>A0A2P1BVU0</accession>
<proteinExistence type="inferred from homology"/>
<dbReference type="PANTHER" id="PTHR13097:SF7">
    <property type="entry name" value="GENERAL TRANSCRIPTION FACTOR IIE SUBUNIT 1"/>
    <property type="match status" value="1"/>
</dbReference>
<feature type="compositionally biased region" description="Polar residues" evidence="4">
    <location>
        <begin position="211"/>
        <end position="221"/>
    </location>
</feature>
<dbReference type="SMART" id="SM00531">
    <property type="entry name" value="TFIIE"/>
    <property type="match status" value="1"/>
</dbReference>
<protein>
    <submittedName>
        <fullName evidence="6">Transcription initiation factor IIE subunit alpha tfa1</fullName>
    </submittedName>
</protein>
<dbReference type="AlphaFoldDB" id="A0A2P1BVU0"/>
<keyword evidence="6" id="KW-0396">Initiation factor</keyword>
<keyword evidence="3" id="KW-0804">Transcription</keyword>
<dbReference type="InterPro" id="IPR017919">
    <property type="entry name" value="TFIIE/TFIIEa_HTH"/>
</dbReference>
<comment type="similarity">
    <text evidence="1">Belongs to the TFIIE alpha subunit family.</text>
</comment>
<dbReference type="Gene3D" id="3.30.40.10">
    <property type="entry name" value="Zinc/RING finger domain, C3HC4 (zinc finger)"/>
    <property type="match status" value="1"/>
</dbReference>
<dbReference type="InterPro" id="IPR024550">
    <property type="entry name" value="TFIIEa/SarR/Rpc3_HTH_dom"/>
</dbReference>
<dbReference type="GO" id="GO:0005673">
    <property type="term" value="C:transcription factor TFIIE complex"/>
    <property type="evidence" value="ECO:0007669"/>
    <property type="project" value="TreeGrafter"/>
</dbReference>
<evidence type="ECO:0000256" key="2">
    <source>
        <dbReference type="ARBA" id="ARBA00023015"/>
    </source>
</evidence>
<feature type="domain" description="HTH TFE/IIEalpha-type" evidence="5">
    <location>
        <begin position="4"/>
        <end position="95"/>
    </location>
</feature>
<feature type="compositionally biased region" description="Acidic residues" evidence="4">
    <location>
        <begin position="416"/>
        <end position="432"/>
    </location>
</feature>
<feature type="compositionally biased region" description="Low complexity" evidence="4">
    <location>
        <begin position="364"/>
        <end position="386"/>
    </location>
</feature>
<dbReference type="GO" id="GO:0006367">
    <property type="term" value="P:transcription initiation at RNA polymerase II promoter"/>
    <property type="evidence" value="ECO:0007669"/>
    <property type="project" value="InterPro"/>
</dbReference>
<evidence type="ECO:0000256" key="3">
    <source>
        <dbReference type="ARBA" id="ARBA00023163"/>
    </source>
</evidence>
<dbReference type="EMBL" id="KY782631">
    <property type="protein sequence ID" value="AVI60835.1"/>
    <property type="molecule type" value="Genomic_DNA"/>
</dbReference>
<dbReference type="InterPro" id="IPR039997">
    <property type="entry name" value="TFE"/>
</dbReference>
<keyword evidence="6" id="KW-0648">Protein biosynthesis</keyword>
<dbReference type="PANTHER" id="PTHR13097">
    <property type="entry name" value="TRANSCRIPTION INITIATION FACTOR IIE, ALPHA SUBUNIT"/>
    <property type="match status" value="1"/>
</dbReference>
<feature type="compositionally biased region" description="Low complexity" evidence="4">
    <location>
        <begin position="222"/>
        <end position="233"/>
    </location>
</feature>
<feature type="compositionally biased region" description="Acidic residues" evidence="4">
    <location>
        <begin position="341"/>
        <end position="363"/>
    </location>
</feature>
<dbReference type="SUPFAM" id="SSF57783">
    <property type="entry name" value="Zinc beta-ribbon"/>
    <property type="match status" value="1"/>
</dbReference>